<dbReference type="Proteomes" id="UP000464495">
    <property type="component" value="Chromosome"/>
</dbReference>
<evidence type="ECO:0000256" key="3">
    <source>
        <dbReference type="ARBA" id="ARBA00022603"/>
    </source>
</evidence>
<dbReference type="PIRSF" id="PIRSF004486">
    <property type="entry name" value="MraW"/>
    <property type="match status" value="1"/>
</dbReference>
<dbReference type="GO" id="GO:0070475">
    <property type="term" value="P:rRNA base methylation"/>
    <property type="evidence" value="ECO:0007669"/>
    <property type="project" value="UniProtKB-UniRule"/>
</dbReference>
<comment type="subcellular location">
    <subcellularLocation>
        <location evidence="6">Cytoplasm</location>
    </subcellularLocation>
</comment>
<dbReference type="Pfam" id="PF01795">
    <property type="entry name" value="Methyltransf_5"/>
    <property type="match status" value="1"/>
</dbReference>
<evidence type="ECO:0000256" key="6">
    <source>
        <dbReference type="HAMAP-Rule" id="MF_01007"/>
    </source>
</evidence>
<evidence type="ECO:0000313" key="8">
    <source>
        <dbReference type="Proteomes" id="UP000464495"/>
    </source>
</evidence>
<feature type="binding site" evidence="6">
    <location>
        <begin position="59"/>
        <end position="61"/>
    </location>
    <ligand>
        <name>S-adenosyl-L-methionine</name>
        <dbReference type="ChEBI" id="CHEBI:59789"/>
    </ligand>
</feature>
<evidence type="ECO:0000256" key="4">
    <source>
        <dbReference type="ARBA" id="ARBA00022679"/>
    </source>
</evidence>
<dbReference type="CDD" id="cd02440">
    <property type="entry name" value="AdoMet_MTases"/>
    <property type="match status" value="1"/>
</dbReference>
<comment type="similarity">
    <text evidence="1 6">Belongs to the methyltransferase superfamily. RsmH family.</text>
</comment>
<keyword evidence="8" id="KW-1185">Reference proteome</keyword>
<dbReference type="SUPFAM" id="SSF53335">
    <property type="entry name" value="S-adenosyl-L-methionine-dependent methyltransferases"/>
    <property type="match status" value="1"/>
</dbReference>
<accession>A0A6P1SWL1</accession>
<evidence type="ECO:0000256" key="5">
    <source>
        <dbReference type="ARBA" id="ARBA00022691"/>
    </source>
</evidence>
<feature type="binding site" evidence="6">
    <location>
        <position position="121"/>
    </location>
    <ligand>
        <name>S-adenosyl-L-methionine</name>
        <dbReference type="ChEBI" id="CHEBI:59789"/>
    </ligand>
</feature>
<proteinExistence type="inferred from homology"/>
<feature type="binding site" evidence="6">
    <location>
        <position position="104"/>
    </location>
    <ligand>
        <name>S-adenosyl-L-methionine</name>
        <dbReference type="ChEBI" id="CHEBI:59789"/>
    </ligand>
</feature>
<feature type="binding site" evidence="6">
    <location>
        <position position="77"/>
    </location>
    <ligand>
        <name>S-adenosyl-L-methionine</name>
        <dbReference type="ChEBI" id="CHEBI:59789"/>
    </ligand>
</feature>
<organism evidence="7 8">
    <name type="scientific">Algicella marina</name>
    <dbReference type="NCBI Taxonomy" id="2683284"/>
    <lineage>
        <taxon>Bacteria</taxon>
        <taxon>Pseudomonadati</taxon>
        <taxon>Pseudomonadota</taxon>
        <taxon>Alphaproteobacteria</taxon>
        <taxon>Rhodobacterales</taxon>
        <taxon>Paracoccaceae</taxon>
        <taxon>Algicella</taxon>
    </lineage>
</organism>
<gene>
    <name evidence="6 7" type="primary">rsmH</name>
    <name evidence="7" type="ORF">GO499_01985</name>
</gene>
<evidence type="ECO:0000313" key="7">
    <source>
        <dbReference type="EMBL" id="QHQ34040.1"/>
    </source>
</evidence>
<dbReference type="SUPFAM" id="SSF81799">
    <property type="entry name" value="Putative methyltransferase TM0872, insert domain"/>
    <property type="match status" value="1"/>
</dbReference>
<dbReference type="Gene3D" id="1.10.150.170">
    <property type="entry name" value="Putative methyltransferase TM0872, insert domain"/>
    <property type="match status" value="1"/>
</dbReference>
<dbReference type="HAMAP" id="MF_01007">
    <property type="entry name" value="16SrRNA_methyltr_H"/>
    <property type="match status" value="1"/>
</dbReference>
<feature type="binding site" evidence="6">
    <location>
        <position position="128"/>
    </location>
    <ligand>
        <name>S-adenosyl-L-methionine</name>
        <dbReference type="ChEBI" id="CHEBI:59789"/>
    </ligand>
</feature>
<keyword evidence="2 6" id="KW-0698">rRNA processing</keyword>
<keyword evidence="6" id="KW-0963">Cytoplasm</keyword>
<dbReference type="AlphaFoldDB" id="A0A6P1SWL1"/>
<sequence>MTRTIRSRCWTGRVSGQVWGGDTVTDTATAPHIPVLLEPILARIAPVEGVWLDGTFGAGGYTRALLDAGAERVIAVDRDPEVFQRAASWAESYGDRLKLVEATFDRLDELADEPLTGVVLDIGVSSMQIDQAERGFSFQKDGPLDMRMSGSGPSAADIVNGAKEEMLADILYQYGEERASRRIARRIVAARDDAPITRTSHLAKIVEGALPPARPGQVHPATRSFQALRIAVNDELGQLVRGLMAAERALAVGGWLAVVTFHSLEDRIVKRFFQQRSGGAPRGNRYAPEPEVSEARFELVSRKAVVAGEEEMTRNPRARSAKLRLARRRAVEAGDVDLSTLGLPPLDLTGERR</sequence>
<dbReference type="InterPro" id="IPR002903">
    <property type="entry name" value="RsmH"/>
</dbReference>
<name>A0A6P1SWL1_9RHOB</name>
<dbReference type="InterPro" id="IPR029063">
    <property type="entry name" value="SAM-dependent_MTases_sf"/>
</dbReference>
<evidence type="ECO:0000256" key="1">
    <source>
        <dbReference type="ARBA" id="ARBA00010396"/>
    </source>
</evidence>
<protein>
    <recommendedName>
        <fullName evidence="6">Ribosomal RNA small subunit methyltransferase H</fullName>
        <ecNumber evidence="6">2.1.1.199</ecNumber>
    </recommendedName>
    <alternativeName>
        <fullName evidence="6">16S rRNA m(4)C1402 methyltransferase</fullName>
    </alternativeName>
    <alternativeName>
        <fullName evidence="6">rRNA (cytosine-N(4)-)-methyltransferase RsmH</fullName>
    </alternativeName>
</protein>
<dbReference type="PANTHER" id="PTHR11265">
    <property type="entry name" value="S-ADENOSYL-METHYLTRANSFERASE MRAW"/>
    <property type="match status" value="1"/>
</dbReference>
<keyword evidence="4 6" id="KW-0808">Transferase</keyword>
<keyword evidence="5 6" id="KW-0949">S-adenosyl-L-methionine</keyword>
<dbReference type="Gene3D" id="3.40.50.150">
    <property type="entry name" value="Vaccinia Virus protein VP39"/>
    <property type="match status" value="1"/>
</dbReference>
<keyword evidence="3 6" id="KW-0489">Methyltransferase</keyword>
<dbReference type="InterPro" id="IPR023397">
    <property type="entry name" value="SAM-dep_MeTrfase_MraW_recog"/>
</dbReference>
<dbReference type="NCBIfam" id="TIGR00006">
    <property type="entry name" value="16S rRNA (cytosine(1402)-N(4))-methyltransferase RsmH"/>
    <property type="match status" value="1"/>
</dbReference>
<reference evidence="7 8" key="1">
    <citation type="submission" date="2019-12" db="EMBL/GenBank/DDBJ databases">
        <title>Complete genome sequence of Algicella marina strain 9Alg 56(T) isolated from the red alga Tichocarpus crinitus.</title>
        <authorList>
            <person name="Kim S.-G."/>
            <person name="Nedashkovskaya O.I."/>
        </authorList>
    </citation>
    <scope>NUCLEOTIDE SEQUENCE [LARGE SCALE GENOMIC DNA]</scope>
    <source>
        <strain evidence="7 8">9Alg 56</strain>
    </source>
</reference>
<dbReference type="EC" id="2.1.1.199" evidence="6"/>
<dbReference type="GO" id="GO:0071424">
    <property type="term" value="F:rRNA (cytosine-N4-)-methyltransferase activity"/>
    <property type="evidence" value="ECO:0007669"/>
    <property type="project" value="UniProtKB-UniRule"/>
</dbReference>
<dbReference type="PANTHER" id="PTHR11265:SF0">
    <property type="entry name" value="12S RRNA N4-METHYLCYTIDINE METHYLTRANSFERASE"/>
    <property type="match status" value="1"/>
</dbReference>
<comment type="function">
    <text evidence="6">Specifically methylates the N4 position of cytidine in position 1402 (C1402) of 16S rRNA.</text>
</comment>
<dbReference type="KEGG" id="amaq:GO499_01985"/>
<dbReference type="EMBL" id="CP046620">
    <property type="protein sequence ID" value="QHQ34040.1"/>
    <property type="molecule type" value="Genomic_DNA"/>
</dbReference>
<evidence type="ECO:0000256" key="2">
    <source>
        <dbReference type="ARBA" id="ARBA00022552"/>
    </source>
</evidence>
<comment type="catalytic activity">
    <reaction evidence="6">
        <text>cytidine(1402) in 16S rRNA + S-adenosyl-L-methionine = N(4)-methylcytidine(1402) in 16S rRNA + S-adenosyl-L-homocysteine + H(+)</text>
        <dbReference type="Rhea" id="RHEA:42928"/>
        <dbReference type="Rhea" id="RHEA-COMP:10286"/>
        <dbReference type="Rhea" id="RHEA-COMP:10287"/>
        <dbReference type="ChEBI" id="CHEBI:15378"/>
        <dbReference type="ChEBI" id="CHEBI:57856"/>
        <dbReference type="ChEBI" id="CHEBI:59789"/>
        <dbReference type="ChEBI" id="CHEBI:74506"/>
        <dbReference type="ChEBI" id="CHEBI:82748"/>
        <dbReference type="EC" id="2.1.1.199"/>
    </reaction>
</comment>
<dbReference type="FunFam" id="1.10.150.170:FF:000003">
    <property type="entry name" value="Ribosomal RNA small subunit methyltransferase H"/>
    <property type="match status" value="1"/>
</dbReference>
<dbReference type="GO" id="GO:0005737">
    <property type="term" value="C:cytoplasm"/>
    <property type="evidence" value="ECO:0007669"/>
    <property type="project" value="UniProtKB-SubCell"/>
</dbReference>